<dbReference type="AlphaFoldDB" id="A0A7W4NU33"/>
<dbReference type="Proteomes" id="UP000540490">
    <property type="component" value="Unassembled WGS sequence"/>
</dbReference>
<dbReference type="SUPFAM" id="SSF54427">
    <property type="entry name" value="NTF2-like"/>
    <property type="match status" value="1"/>
</dbReference>
<protein>
    <submittedName>
        <fullName evidence="2">SnoaL-like domain-containing protein</fullName>
    </submittedName>
</protein>
<evidence type="ECO:0000259" key="1">
    <source>
        <dbReference type="Pfam" id="PF12680"/>
    </source>
</evidence>
<dbReference type="EMBL" id="JABEQN010000005">
    <property type="protein sequence ID" value="MBB2193154.1"/>
    <property type="molecule type" value="Genomic_DNA"/>
</dbReference>
<organism evidence="2 5">
    <name type="scientific">Gluconacetobacter dulcium</name>
    <dbReference type="NCBI Taxonomy" id="2729096"/>
    <lineage>
        <taxon>Bacteria</taxon>
        <taxon>Pseudomonadati</taxon>
        <taxon>Pseudomonadota</taxon>
        <taxon>Alphaproteobacteria</taxon>
        <taxon>Acetobacterales</taxon>
        <taxon>Acetobacteraceae</taxon>
        <taxon>Gluconacetobacter</taxon>
    </lineage>
</organism>
<reference evidence="4 5" key="1">
    <citation type="submission" date="2020-04" db="EMBL/GenBank/DDBJ databases">
        <title>Description of novel Gluconacetobacter.</title>
        <authorList>
            <person name="Sombolestani A."/>
        </authorList>
    </citation>
    <scope>NUCLEOTIDE SEQUENCE [LARGE SCALE GENOMIC DNA]</scope>
    <source>
        <strain evidence="3 4">LMG 1728</strain>
        <strain evidence="2 5">LMG 1731</strain>
    </source>
</reference>
<dbReference type="RefSeq" id="WP_182973168.1">
    <property type="nucleotide sequence ID" value="NZ_JABEQN010000005.1"/>
</dbReference>
<evidence type="ECO:0000313" key="3">
    <source>
        <dbReference type="EMBL" id="MBB2193154.1"/>
    </source>
</evidence>
<evidence type="ECO:0000313" key="4">
    <source>
        <dbReference type="Proteomes" id="UP000540490"/>
    </source>
</evidence>
<evidence type="ECO:0000313" key="5">
    <source>
        <dbReference type="Proteomes" id="UP000561077"/>
    </source>
</evidence>
<sequence>MNTTSSDLVRRRYATGDISLLDDDIIWSVLDTFPEGGGYVGRHAVAERFFPAVRTHFTEYVTTPETFPTDGANVATTGLYRVRTTLGKTGEIAFAHFWTIRNGKIVAFHQVADTAALRDLRAVQETES</sequence>
<dbReference type="InterPro" id="IPR032710">
    <property type="entry name" value="NTF2-like_dom_sf"/>
</dbReference>
<proteinExistence type="predicted"/>
<keyword evidence="4" id="KW-1185">Reference proteome</keyword>
<comment type="caution">
    <text evidence="2">The sequence shown here is derived from an EMBL/GenBank/DDBJ whole genome shotgun (WGS) entry which is preliminary data.</text>
</comment>
<evidence type="ECO:0000313" key="2">
    <source>
        <dbReference type="EMBL" id="MBB2163828.1"/>
    </source>
</evidence>
<dbReference type="Pfam" id="PF12680">
    <property type="entry name" value="SnoaL_2"/>
    <property type="match status" value="1"/>
</dbReference>
<dbReference type="PANTHER" id="PTHR41252">
    <property type="entry name" value="BLR2505 PROTEIN"/>
    <property type="match status" value="1"/>
</dbReference>
<dbReference type="PANTHER" id="PTHR41252:SF1">
    <property type="entry name" value="BLR2505 PROTEIN"/>
    <property type="match status" value="1"/>
</dbReference>
<feature type="domain" description="SnoaL-like" evidence="1">
    <location>
        <begin position="19"/>
        <end position="107"/>
    </location>
</feature>
<dbReference type="Proteomes" id="UP000561077">
    <property type="component" value="Unassembled WGS sequence"/>
</dbReference>
<dbReference type="Gene3D" id="3.10.450.50">
    <property type="match status" value="1"/>
</dbReference>
<dbReference type="EMBL" id="JABEQO010000004">
    <property type="protein sequence ID" value="MBB2163828.1"/>
    <property type="molecule type" value="Genomic_DNA"/>
</dbReference>
<gene>
    <name evidence="3" type="ORF">HLH25_05765</name>
    <name evidence="2" type="ORF">HLH26_04610</name>
</gene>
<accession>A0A7W4NU33</accession>
<dbReference type="InterPro" id="IPR037401">
    <property type="entry name" value="SnoaL-like"/>
</dbReference>
<name>A0A7W4NU33_9PROT</name>